<evidence type="ECO:0000313" key="3">
    <source>
        <dbReference type="Proteomes" id="UP001237011"/>
    </source>
</evidence>
<evidence type="ECO:0000259" key="1">
    <source>
        <dbReference type="Pfam" id="PF00535"/>
    </source>
</evidence>
<dbReference type="InterPro" id="IPR029044">
    <property type="entry name" value="Nucleotide-diphossugar_trans"/>
</dbReference>
<dbReference type="Pfam" id="PF00535">
    <property type="entry name" value="Glycos_transf_2"/>
    <property type="match status" value="1"/>
</dbReference>
<gene>
    <name evidence="2" type="ORF">Q8852_01765</name>
</gene>
<protein>
    <submittedName>
        <fullName evidence="2">Glycosyltransferase</fullName>
        <ecNumber evidence="2">2.4.-.-</ecNumber>
    </submittedName>
</protein>
<keyword evidence="2" id="KW-0328">Glycosyltransferase</keyword>
<keyword evidence="3" id="KW-1185">Reference proteome</keyword>
<dbReference type="EC" id="2.4.-.-" evidence="2"/>
<dbReference type="EMBL" id="CP132191">
    <property type="protein sequence ID" value="WLP85855.1"/>
    <property type="molecule type" value="Genomic_DNA"/>
</dbReference>
<organism evidence="2 3">
    <name type="scientific">Mycoplasma seminis</name>
    <dbReference type="NCBI Taxonomy" id="512749"/>
    <lineage>
        <taxon>Bacteria</taxon>
        <taxon>Bacillati</taxon>
        <taxon>Mycoplasmatota</taxon>
        <taxon>Mollicutes</taxon>
        <taxon>Mycoplasmataceae</taxon>
        <taxon>Mycoplasma</taxon>
    </lineage>
</organism>
<feature type="domain" description="Glycosyltransferase 2-like" evidence="1">
    <location>
        <begin position="13"/>
        <end position="130"/>
    </location>
</feature>
<dbReference type="RefSeq" id="WP_305938278.1">
    <property type="nucleotide sequence ID" value="NZ_CP132191.1"/>
</dbReference>
<dbReference type="SUPFAM" id="SSF53448">
    <property type="entry name" value="Nucleotide-diphospho-sugar transferases"/>
    <property type="match status" value="1"/>
</dbReference>
<dbReference type="InterPro" id="IPR001173">
    <property type="entry name" value="Glyco_trans_2-like"/>
</dbReference>
<proteinExistence type="predicted"/>
<reference evidence="2" key="1">
    <citation type="submission" date="2023-08" db="EMBL/GenBank/DDBJ databases">
        <title>Complete genome sequence of Mycoplasma seminis 2200.</title>
        <authorList>
            <person name="Spergser J."/>
        </authorList>
    </citation>
    <scope>NUCLEOTIDE SEQUENCE [LARGE SCALE GENOMIC DNA]</scope>
    <source>
        <strain evidence="2">2200</strain>
    </source>
</reference>
<evidence type="ECO:0000313" key="2">
    <source>
        <dbReference type="EMBL" id="WLP85855.1"/>
    </source>
</evidence>
<name>A0ABY9HB93_9MOLU</name>
<accession>A0ABY9HB93</accession>
<dbReference type="Gene3D" id="3.90.550.10">
    <property type="entry name" value="Spore Coat Polysaccharide Biosynthesis Protein SpsA, Chain A"/>
    <property type="match status" value="1"/>
</dbReference>
<dbReference type="Proteomes" id="UP001237011">
    <property type="component" value="Chromosome"/>
</dbReference>
<keyword evidence="2" id="KW-0808">Transferase</keyword>
<dbReference type="GO" id="GO:0016757">
    <property type="term" value="F:glycosyltransferase activity"/>
    <property type="evidence" value="ECO:0007669"/>
    <property type="project" value="UniProtKB-KW"/>
</dbReference>
<sequence length="339" mass="40299">MRLSIISLVGENAAQVDTFLASLKEQETQSFEVILCVNKSSEAKNIYKVAKKYYEFFGSRLIVISNSKDNSYQHNLVSAFRIVKGEYVTVINSDTSIKRYFIGDMIEHAQRWNVDVLEFKPRLIGTVRFRPKERGEFDKVVDLSKEPKIFAYTYPFVFNKIYKKSLVKKVMKYKPQVSNDTLMCIELNYILLMEAKKYKYLDFRIIREFISSNTWFNTKVSLESFHAIEAKAQHMNLKIQEELKYAKYYYVKLLLTGFLSETYFVYRHFSKTDKEQLEEKRSELLIKKHDEFLNKIENSPEFQLFLTTNMYMMIDSPETRMLRESYKKLIKSKILDNLE</sequence>